<accession>A0ABQ7KX34</accession>
<gene>
    <name evidence="1" type="primary">A07g505130.1_BraROA</name>
    <name evidence="1" type="ORF">IGI04_026802</name>
</gene>
<sequence>MLVPQSMFSCCVLDGDPALSGLMSVIVAGGFTTSRRSISIRRKLHLYIDMAITNMQLSGLKTRCCKETVVTRLLRLWAARTVKKGGGAYGCGLGDAKRLIARRFIDTSVQSDMKLWPFKILPAPADKPMIVVNYRGE</sequence>
<name>A0ABQ7KX34_BRACM</name>
<organism evidence="1 2">
    <name type="scientific">Brassica rapa subsp. trilocularis</name>
    <dbReference type="NCBI Taxonomy" id="1813537"/>
    <lineage>
        <taxon>Eukaryota</taxon>
        <taxon>Viridiplantae</taxon>
        <taxon>Streptophyta</taxon>
        <taxon>Embryophyta</taxon>
        <taxon>Tracheophyta</taxon>
        <taxon>Spermatophyta</taxon>
        <taxon>Magnoliopsida</taxon>
        <taxon>eudicotyledons</taxon>
        <taxon>Gunneridae</taxon>
        <taxon>Pentapetalae</taxon>
        <taxon>rosids</taxon>
        <taxon>malvids</taxon>
        <taxon>Brassicales</taxon>
        <taxon>Brassicaceae</taxon>
        <taxon>Brassiceae</taxon>
        <taxon>Brassica</taxon>
    </lineage>
</organism>
<dbReference type="Proteomes" id="UP000823674">
    <property type="component" value="Chromosome A07"/>
</dbReference>
<dbReference type="Gene3D" id="3.30.30.30">
    <property type="match status" value="1"/>
</dbReference>
<keyword evidence="2" id="KW-1185">Reference proteome</keyword>
<proteinExistence type="predicted"/>
<protein>
    <submittedName>
        <fullName evidence="1">Uncharacterized protein</fullName>
    </submittedName>
</protein>
<comment type="caution">
    <text evidence="1">The sequence shown here is derived from an EMBL/GenBank/DDBJ whole genome shotgun (WGS) entry which is preliminary data.</text>
</comment>
<evidence type="ECO:0000313" key="2">
    <source>
        <dbReference type="Proteomes" id="UP000823674"/>
    </source>
</evidence>
<reference evidence="1 2" key="1">
    <citation type="submission" date="2021-03" db="EMBL/GenBank/DDBJ databases">
        <authorList>
            <person name="King G.J."/>
            <person name="Bancroft I."/>
            <person name="Baten A."/>
            <person name="Bloomfield J."/>
            <person name="Borpatragohain P."/>
            <person name="He Z."/>
            <person name="Irish N."/>
            <person name="Irwin J."/>
            <person name="Liu K."/>
            <person name="Mauleon R.P."/>
            <person name="Moore J."/>
            <person name="Morris R."/>
            <person name="Ostergaard L."/>
            <person name="Wang B."/>
            <person name="Wells R."/>
        </authorList>
    </citation>
    <scope>NUCLEOTIDE SEQUENCE [LARGE SCALE GENOMIC DNA]</scope>
    <source>
        <strain evidence="1">R-o-18</strain>
        <tissue evidence="1">Leaf</tissue>
    </source>
</reference>
<dbReference type="EMBL" id="JADBGQ010000009">
    <property type="protein sequence ID" value="KAG5378960.1"/>
    <property type="molecule type" value="Genomic_DNA"/>
</dbReference>
<evidence type="ECO:0000313" key="1">
    <source>
        <dbReference type="EMBL" id="KAG5378960.1"/>
    </source>
</evidence>